<evidence type="ECO:0000256" key="3">
    <source>
        <dbReference type="ARBA" id="ARBA00022553"/>
    </source>
</evidence>
<evidence type="ECO:0000256" key="4">
    <source>
        <dbReference type="ARBA" id="ARBA00022679"/>
    </source>
</evidence>
<evidence type="ECO:0000256" key="5">
    <source>
        <dbReference type="ARBA" id="ARBA00022741"/>
    </source>
</evidence>
<keyword evidence="3" id="KW-0597">Phosphoprotein</keyword>
<evidence type="ECO:0000256" key="9">
    <source>
        <dbReference type="SAM" id="MobiDB-lite"/>
    </source>
</evidence>
<keyword evidence="6 12" id="KW-0418">Kinase</keyword>
<organism evidence="12 13">
    <name type="scientific">Demequina lutea</name>
    <dbReference type="NCBI Taxonomy" id="431489"/>
    <lineage>
        <taxon>Bacteria</taxon>
        <taxon>Bacillati</taxon>
        <taxon>Actinomycetota</taxon>
        <taxon>Actinomycetes</taxon>
        <taxon>Micrococcales</taxon>
        <taxon>Demequinaceae</taxon>
        <taxon>Demequina</taxon>
    </lineage>
</organism>
<protein>
    <recommendedName>
        <fullName evidence="2">histidine kinase</fullName>
        <ecNumber evidence="2">2.7.13.3</ecNumber>
    </recommendedName>
</protein>
<keyword evidence="8" id="KW-0902">Two-component regulatory system</keyword>
<sequence length="285" mass="29437">MIWLGWTLAVAASAVATWALARLRTERLRTRAAELASAKDADAARALAASDERARIAREMHDVVAHTLSVVVAQADGGRFAAPTDPTAAARTLDTIAEVGRSALTEMRALLGLLRESDGAAEMGPQPSISDIPALVAATREGGLEVSYVTTGTPRPLPIGAGLAVYRIAQEGLTNVLKHAGPVAAAFLQLTWGDDDVTLTVSDDGRGAAARKDDHGGGIEGMRQRATVFGGTLTAGPKAGGGFVLRARLPLPHRDDAGARDGMARDAGAARDRPATDDVAGEARA</sequence>
<dbReference type="InterPro" id="IPR036890">
    <property type="entry name" value="HATPase_C_sf"/>
</dbReference>
<dbReference type="AlphaFoldDB" id="A0A7Z0CGW2"/>
<evidence type="ECO:0000256" key="6">
    <source>
        <dbReference type="ARBA" id="ARBA00022777"/>
    </source>
</evidence>
<dbReference type="Pfam" id="PF02518">
    <property type="entry name" value="HATPase_c"/>
    <property type="match status" value="1"/>
</dbReference>
<accession>A0A7Z0CGW2</accession>
<keyword evidence="13" id="KW-1185">Reference proteome</keyword>
<dbReference type="GO" id="GO:0016020">
    <property type="term" value="C:membrane"/>
    <property type="evidence" value="ECO:0007669"/>
    <property type="project" value="InterPro"/>
</dbReference>
<dbReference type="RefSeq" id="WP_062074842.1">
    <property type="nucleotide sequence ID" value="NZ_BBRC01000004.1"/>
</dbReference>
<evidence type="ECO:0000256" key="1">
    <source>
        <dbReference type="ARBA" id="ARBA00000085"/>
    </source>
</evidence>
<dbReference type="PANTHER" id="PTHR24421:SF10">
    <property type="entry name" value="NITRATE_NITRITE SENSOR PROTEIN NARQ"/>
    <property type="match status" value="1"/>
</dbReference>
<comment type="catalytic activity">
    <reaction evidence="1">
        <text>ATP + protein L-histidine = ADP + protein N-phospho-L-histidine.</text>
        <dbReference type="EC" id="2.7.13.3"/>
    </reaction>
</comment>
<evidence type="ECO:0000259" key="11">
    <source>
        <dbReference type="Pfam" id="PF07730"/>
    </source>
</evidence>
<dbReference type="SUPFAM" id="SSF55874">
    <property type="entry name" value="ATPase domain of HSP90 chaperone/DNA topoisomerase II/histidine kinase"/>
    <property type="match status" value="1"/>
</dbReference>
<gene>
    <name evidence="12" type="ORF">BKA03_000288</name>
</gene>
<dbReference type="EMBL" id="JACBZO010000001">
    <property type="protein sequence ID" value="NYI40169.1"/>
    <property type="molecule type" value="Genomic_DNA"/>
</dbReference>
<keyword evidence="5" id="KW-0547">Nucleotide-binding</keyword>
<dbReference type="InterPro" id="IPR011712">
    <property type="entry name" value="Sig_transdc_His_kin_sub3_dim/P"/>
</dbReference>
<dbReference type="Pfam" id="PF07730">
    <property type="entry name" value="HisKA_3"/>
    <property type="match status" value="1"/>
</dbReference>
<keyword evidence="4" id="KW-0808">Transferase</keyword>
<feature type="region of interest" description="Disordered" evidence="9">
    <location>
        <begin position="254"/>
        <end position="285"/>
    </location>
</feature>
<evidence type="ECO:0000256" key="7">
    <source>
        <dbReference type="ARBA" id="ARBA00022840"/>
    </source>
</evidence>
<evidence type="ECO:0000259" key="10">
    <source>
        <dbReference type="Pfam" id="PF02518"/>
    </source>
</evidence>
<dbReference type="InterPro" id="IPR050482">
    <property type="entry name" value="Sensor_HK_TwoCompSys"/>
</dbReference>
<dbReference type="GO" id="GO:0005524">
    <property type="term" value="F:ATP binding"/>
    <property type="evidence" value="ECO:0007669"/>
    <property type="project" value="UniProtKB-KW"/>
</dbReference>
<dbReference type="EC" id="2.7.13.3" evidence="2"/>
<dbReference type="Gene3D" id="1.20.5.1930">
    <property type="match status" value="1"/>
</dbReference>
<dbReference type="GO" id="GO:0046983">
    <property type="term" value="F:protein dimerization activity"/>
    <property type="evidence" value="ECO:0007669"/>
    <property type="project" value="InterPro"/>
</dbReference>
<evidence type="ECO:0000256" key="8">
    <source>
        <dbReference type="ARBA" id="ARBA00023012"/>
    </source>
</evidence>
<dbReference type="PANTHER" id="PTHR24421">
    <property type="entry name" value="NITRATE/NITRITE SENSOR PROTEIN NARX-RELATED"/>
    <property type="match status" value="1"/>
</dbReference>
<keyword evidence="7" id="KW-0067">ATP-binding</keyword>
<evidence type="ECO:0000313" key="12">
    <source>
        <dbReference type="EMBL" id="NYI40169.1"/>
    </source>
</evidence>
<comment type="caution">
    <text evidence="12">The sequence shown here is derived from an EMBL/GenBank/DDBJ whole genome shotgun (WGS) entry which is preliminary data.</text>
</comment>
<dbReference type="Proteomes" id="UP000547973">
    <property type="component" value="Unassembled WGS sequence"/>
</dbReference>
<dbReference type="InterPro" id="IPR003594">
    <property type="entry name" value="HATPase_dom"/>
</dbReference>
<evidence type="ECO:0000313" key="13">
    <source>
        <dbReference type="Proteomes" id="UP000547973"/>
    </source>
</evidence>
<proteinExistence type="predicted"/>
<dbReference type="CDD" id="cd16917">
    <property type="entry name" value="HATPase_UhpB-NarQ-NarX-like"/>
    <property type="match status" value="1"/>
</dbReference>
<dbReference type="Gene3D" id="3.30.565.10">
    <property type="entry name" value="Histidine kinase-like ATPase, C-terminal domain"/>
    <property type="match status" value="1"/>
</dbReference>
<feature type="domain" description="Histidine kinase/HSP90-like ATPase" evidence="10">
    <location>
        <begin position="164"/>
        <end position="252"/>
    </location>
</feature>
<evidence type="ECO:0000256" key="2">
    <source>
        <dbReference type="ARBA" id="ARBA00012438"/>
    </source>
</evidence>
<reference evidence="12 13" key="1">
    <citation type="submission" date="2020-07" db="EMBL/GenBank/DDBJ databases">
        <title>Sequencing the genomes of 1000 actinobacteria strains.</title>
        <authorList>
            <person name="Klenk H.-P."/>
        </authorList>
    </citation>
    <scope>NUCLEOTIDE SEQUENCE [LARGE SCALE GENOMIC DNA]</scope>
    <source>
        <strain evidence="12 13">DSM 19970</strain>
    </source>
</reference>
<name>A0A7Z0CGW2_9MICO</name>
<dbReference type="GO" id="GO:0000155">
    <property type="term" value="F:phosphorelay sensor kinase activity"/>
    <property type="evidence" value="ECO:0007669"/>
    <property type="project" value="InterPro"/>
</dbReference>
<feature type="domain" description="Signal transduction histidine kinase subgroup 3 dimerisation and phosphoacceptor" evidence="11">
    <location>
        <begin position="52"/>
        <end position="118"/>
    </location>
</feature>